<dbReference type="InParanoid" id="A0A2P5D6T7"/>
<evidence type="ECO:0000256" key="1">
    <source>
        <dbReference type="SAM" id="MobiDB-lite"/>
    </source>
</evidence>
<name>A0A2P5D6T7_TREOI</name>
<feature type="compositionally biased region" description="Basic and acidic residues" evidence="1">
    <location>
        <begin position="54"/>
        <end position="67"/>
    </location>
</feature>
<dbReference type="FunCoup" id="A0A2P5D6T7">
    <property type="interactions" value="363"/>
</dbReference>
<feature type="region of interest" description="Disordered" evidence="1">
    <location>
        <begin position="123"/>
        <end position="146"/>
    </location>
</feature>
<dbReference type="STRING" id="63057.A0A2P5D6T7"/>
<accession>A0A2P5D6T7</accession>
<protein>
    <submittedName>
        <fullName evidence="2">Ribosome maturation factor</fullName>
    </submittedName>
</protein>
<gene>
    <name evidence="2" type="ORF">TorRG33x02_260560</name>
</gene>
<organism evidence="2 3">
    <name type="scientific">Trema orientale</name>
    <name type="common">Charcoal tree</name>
    <name type="synonym">Celtis orientalis</name>
    <dbReference type="NCBI Taxonomy" id="63057"/>
    <lineage>
        <taxon>Eukaryota</taxon>
        <taxon>Viridiplantae</taxon>
        <taxon>Streptophyta</taxon>
        <taxon>Embryophyta</taxon>
        <taxon>Tracheophyta</taxon>
        <taxon>Spermatophyta</taxon>
        <taxon>Magnoliopsida</taxon>
        <taxon>eudicotyledons</taxon>
        <taxon>Gunneridae</taxon>
        <taxon>Pentapetalae</taxon>
        <taxon>rosids</taxon>
        <taxon>fabids</taxon>
        <taxon>Rosales</taxon>
        <taxon>Cannabaceae</taxon>
        <taxon>Trema</taxon>
    </lineage>
</organism>
<dbReference type="Proteomes" id="UP000237000">
    <property type="component" value="Unassembled WGS sequence"/>
</dbReference>
<dbReference type="EMBL" id="JXTC01000291">
    <property type="protein sequence ID" value="PON69015.1"/>
    <property type="molecule type" value="Genomic_DNA"/>
</dbReference>
<feature type="compositionally biased region" description="Polar residues" evidence="1">
    <location>
        <begin position="42"/>
        <end position="51"/>
    </location>
</feature>
<feature type="region of interest" description="Disordered" evidence="1">
    <location>
        <begin position="33"/>
        <end position="72"/>
    </location>
</feature>
<dbReference type="OrthoDB" id="1902342at2759"/>
<feature type="region of interest" description="Disordered" evidence="1">
    <location>
        <begin position="182"/>
        <end position="207"/>
    </location>
</feature>
<feature type="compositionally biased region" description="Low complexity" evidence="1">
    <location>
        <begin position="183"/>
        <end position="207"/>
    </location>
</feature>
<keyword evidence="3" id="KW-1185">Reference proteome</keyword>
<reference evidence="3" key="1">
    <citation type="submission" date="2016-06" db="EMBL/GenBank/DDBJ databases">
        <title>Parallel loss of symbiosis genes in relatives of nitrogen-fixing non-legume Parasponia.</title>
        <authorList>
            <person name="Van Velzen R."/>
            <person name="Holmer R."/>
            <person name="Bu F."/>
            <person name="Rutten L."/>
            <person name="Van Zeijl A."/>
            <person name="Liu W."/>
            <person name="Santuari L."/>
            <person name="Cao Q."/>
            <person name="Sharma T."/>
            <person name="Shen D."/>
            <person name="Roswanjaya Y."/>
            <person name="Wardhani T."/>
            <person name="Kalhor M.S."/>
            <person name="Jansen J."/>
            <person name="Van den Hoogen J."/>
            <person name="Gungor B."/>
            <person name="Hartog M."/>
            <person name="Hontelez J."/>
            <person name="Verver J."/>
            <person name="Yang W.-C."/>
            <person name="Schijlen E."/>
            <person name="Repin R."/>
            <person name="Schilthuizen M."/>
            <person name="Schranz E."/>
            <person name="Heidstra R."/>
            <person name="Miyata K."/>
            <person name="Fedorova E."/>
            <person name="Kohlen W."/>
            <person name="Bisseling T."/>
            <person name="Smit S."/>
            <person name="Geurts R."/>
        </authorList>
    </citation>
    <scope>NUCLEOTIDE SEQUENCE [LARGE SCALE GENOMIC DNA]</scope>
    <source>
        <strain evidence="3">cv. RG33-2</strain>
    </source>
</reference>
<evidence type="ECO:0000313" key="3">
    <source>
        <dbReference type="Proteomes" id="UP000237000"/>
    </source>
</evidence>
<dbReference type="AlphaFoldDB" id="A0A2P5D6T7"/>
<proteinExistence type="predicted"/>
<comment type="caution">
    <text evidence="2">The sequence shown here is derived from an EMBL/GenBank/DDBJ whole genome shotgun (WGS) entry which is preliminary data.</text>
</comment>
<sequence length="207" mass="23543">MATTKPLTTEAIALTEKKMDMTLDDIIKMAKSNNTKPKKQQRVSNKSQNFVKNAGRDKSSKVRRYMDSKSSVRQGVLAQRRSNYQGNHFALATEVARKAASVPLRNRAFSYNQVANWKSRVAAPPVQRRPANGRFASKPPQQQQQQQLPLQQGIAAAMPNQRPQTLDSLFANMKEERMRILSRKNNGVQRNRGRQQRPPWGRGRFGN</sequence>
<evidence type="ECO:0000313" key="2">
    <source>
        <dbReference type="EMBL" id="PON69015.1"/>
    </source>
</evidence>
<dbReference type="PANTHER" id="PTHR36048:SF1">
    <property type="entry name" value="RIBOSOME MATURATION FACTOR"/>
    <property type="match status" value="1"/>
</dbReference>
<dbReference type="PANTHER" id="PTHR36048">
    <property type="entry name" value="RIBOSOME MATURATION FACTOR"/>
    <property type="match status" value="1"/>
</dbReference>